<dbReference type="HOGENOM" id="CLU_001265_51_4_1"/>
<name>B6K129_SCHJY</name>
<feature type="transmembrane region" description="Helical" evidence="6">
    <location>
        <begin position="207"/>
        <end position="224"/>
    </location>
</feature>
<keyword evidence="2" id="KW-0813">Transport</keyword>
<dbReference type="PANTHER" id="PTHR23506">
    <property type="entry name" value="GH10249P"/>
    <property type="match status" value="1"/>
</dbReference>
<dbReference type="GO" id="GO:0022857">
    <property type="term" value="F:transmembrane transporter activity"/>
    <property type="evidence" value="ECO:0000318"/>
    <property type="project" value="GO_Central"/>
</dbReference>
<dbReference type="GO" id="GO:0016020">
    <property type="term" value="C:membrane"/>
    <property type="evidence" value="ECO:0007669"/>
    <property type="project" value="UniProtKB-SubCell"/>
</dbReference>
<dbReference type="Gene3D" id="1.20.1250.20">
    <property type="entry name" value="MFS general substrate transporter like domains"/>
    <property type="match status" value="2"/>
</dbReference>
<evidence type="ECO:0000256" key="1">
    <source>
        <dbReference type="ARBA" id="ARBA00004141"/>
    </source>
</evidence>
<protein>
    <submittedName>
        <fullName evidence="8">Membrane transporter</fullName>
    </submittedName>
</protein>
<sequence>MHILVLARIMQGISASIVWCVGLALVLDAVGPRNVGFTVGGIFGFTSVGEVISPVLGGLIYDSFGYYWAFSTCFVLLIIDIILRCLVLEPREAKKKLSQEEEEHVPILQRQNDFDLETTGKLSAWNSVFLPIYRLTFHRKVCGPYWTSFVNSVLLASFDATVPLELKRLFNFTSAQCGLTFGVLSAPYFFCGPLAGKMVDRRGSKTIGFYAYLALSFTLFLLLIPSSRTTANVVIFIAAMALNGYILAFTSSPGFVQLTAYVTEYEKTHPTFFGPSGPYTQIFSVMNVVYSFGMILGPIIAGYLRIHFGFPATVIFLSLMMLSASLVSYYCFTDNDSEEEE</sequence>
<keyword evidence="4 6" id="KW-1133">Transmembrane helix</keyword>
<dbReference type="eggNOG" id="KOG3764">
    <property type="taxonomic scope" value="Eukaryota"/>
</dbReference>
<dbReference type="PROSITE" id="PS50850">
    <property type="entry name" value="MFS"/>
    <property type="match status" value="1"/>
</dbReference>
<dbReference type="InterPro" id="IPR050930">
    <property type="entry name" value="MFS_Vesicular_Transporter"/>
</dbReference>
<keyword evidence="3 6" id="KW-0812">Transmembrane</keyword>
<keyword evidence="5 6" id="KW-0472">Membrane</keyword>
<dbReference type="AlphaFoldDB" id="B6K129"/>
<feature type="transmembrane region" description="Helical" evidence="6">
    <location>
        <begin position="177"/>
        <end position="195"/>
    </location>
</feature>
<feature type="transmembrane region" description="Helical" evidence="6">
    <location>
        <begin position="6"/>
        <end position="27"/>
    </location>
</feature>
<dbReference type="VEuPathDB" id="FungiDB:SJAG_02751"/>
<organism evidence="8 9">
    <name type="scientific">Schizosaccharomyces japonicus (strain yFS275 / FY16936)</name>
    <name type="common">Fission yeast</name>
    <dbReference type="NCBI Taxonomy" id="402676"/>
    <lineage>
        <taxon>Eukaryota</taxon>
        <taxon>Fungi</taxon>
        <taxon>Dikarya</taxon>
        <taxon>Ascomycota</taxon>
        <taxon>Taphrinomycotina</taxon>
        <taxon>Schizosaccharomycetes</taxon>
        <taxon>Schizosaccharomycetales</taxon>
        <taxon>Schizosaccharomycetaceae</taxon>
        <taxon>Schizosaccharomyces</taxon>
    </lineage>
</organism>
<evidence type="ECO:0000256" key="3">
    <source>
        <dbReference type="ARBA" id="ARBA00022692"/>
    </source>
</evidence>
<accession>B6K129</accession>
<dbReference type="OrthoDB" id="5086884at2759"/>
<dbReference type="EMBL" id="KE651166">
    <property type="protein sequence ID" value="EEB07650.1"/>
    <property type="molecule type" value="Genomic_DNA"/>
</dbReference>
<feature type="transmembrane region" description="Helical" evidence="6">
    <location>
        <begin position="231"/>
        <end position="249"/>
    </location>
</feature>
<feature type="transmembrane region" description="Helical" evidence="6">
    <location>
        <begin position="67"/>
        <end position="87"/>
    </location>
</feature>
<evidence type="ECO:0000256" key="4">
    <source>
        <dbReference type="ARBA" id="ARBA00022989"/>
    </source>
</evidence>
<dbReference type="SUPFAM" id="SSF103473">
    <property type="entry name" value="MFS general substrate transporter"/>
    <property type="match status" value="1"/>
</dbReference>
<evidence type="ECO:0000259" key="7">
    <source>
        <dbReference type="PROSITE" id="PS50850"/>
    </source>
</evidence>
<dbReference type="RefSeq" id="XP_002173943.1">
    <property type="nucleotide sequence ID" value="XM_002173907.2"/>
</dbReference>
<reference evidence="8 9" key="1">
    <citation type="journal article" date="2011" name="Science">
        <title>Comparative functional genomics of the fission yeasts.</title>
        <authorList>
            <person name="Rhind N."/>
            <person name="Chen Z."/>
            <person name="Yassour M."/>
            <person name="Thompson D.A."/>
            <person name="Haas B.J."/>
            <person name="Habib N."/>
            <person name="Wapinski I."/>
            <person name="Roy S."/>
            <person name="Lin M.F."/>
            <person name="Heiman D.I."/>
            <person name="Young S.K."/>
            <person name="Furuya K."/>
            <person name="Guo Y."/>
            <person name="Pidoux A."/>
            <person name="Chen H.M."/>
            <person name="Robbertse B."/>
            <person name="Goldberg J.M."/>
            <person name="Aoki K."/>
            <person name="Bayne E.H."/>
            <person name="Berlin A.M."/>
            <person name="Desjardins C.A."/>
            <person name="Dobbs E."/>
            <person name="Dukaj L."/>
            <person name="Fan L."/>
            <person name="FitzGerald M.G."/>
            <person name="French C."/>
            <person name="Gujja S."/>
            <person name="Hansen K."/>
            <person name="Keifenheim D."/>
            <person name="Levin J.Z."/>
            <person name="Mosher R.A."/>
            <person name="Mueller C.A."/>
            <person name="Pfiffner J."/>
            <person name="Priest M."/>
            <person name="Russ C."/>
            <person name="Smialowska A."/>
            <person name="Swoboda P."/>
            <person name="Sykes S.M."/>
            <person name="Vaughn M."/>
            <person name="Vengrova S."/>
            <person name="Yoder R."/>
            <person name="Zeng Q."/>
            <person name="Allshire R."/>
            <person name="Baulcombe D."/>
            <person name="Birren B.W."/>
            <person name="Brown W."/>
            <person name="Ekwall K."/>
            <person name="Kellis M."/>
            <person name="Leatherwood J."/>
            <person name="Levin H."/>
            <person name="Margalit H."/>
            <person name="Martienssen R."/>
            <person name="Nieduszynski C.A."/>
            <person name="Spatafora J.W."/>
            <person name="Friedman N."/>
            <person name="Dalgaard J.Z."/>
            <person name="Baumann P."/>
            <person name="Niki H."/>
            <person name="Regev A."/>
            <person name="Nusbaum C."/>
        </authorList>
    </citation>
    <scope>NUCLEOTIDE SEQUENCE [LARGE SCALE GENOMIC DNA]</scope>
    <source>
        <strain evidence="9">yFS275 / FY16936</strain>
    </source>
</reference>
<feature type="domain" description="Major facilitator superfamily (MFS) profile" evidence="7">
    <location>
        <begin position="1"/>
        <end position="336"/>
    </location>
</feature>
<dbReference type="Pfam" id="PF07690">
    <property type="entry name" value="MFS_1"/>
    <property type="match status" value="1"/>
</dbReference>
<dbReference type="PANTHER" id="PTHR23506:SF23">
    <property type="entry name" value="GH10249P"/>
    <property type="match status" value="1"/>
</dbReference>
<dbReference type="InterPro" id="IPR011701">
    <property type="entry name" value="MFS"/>
</dbReference>
<evidence type="ECO:0000313" key="8">
    <source>
        <dbReference type="EMBL" id="EEB07650.1"/>
    </source>
</evidence>
<evidence type="ECO:0000313" key="9">
    <source>
        <dbReference type="Proteomes" id="UP000001744"/>
    </source>
</evidence>
<feature type="transmembrane region" description="Helical" evidence="6">
    <location>
        <begin position="282"/>
        <end position="301"/>
    </location>
</feature>
<comment type="subcellular location">
    <subcellularLocation>
        <location evidence="1">Membrane</location>
        <topology evidence="1">Multi-pass membrane protein</topology>
    </subcellularLocation>
</comment>
<feature type="transmembrane region" description="Helical" evidence="6">
    <location>
        <begin position="308"/>
        <end position="330"/>
    </location>
</feature>
<dbReference type="OMA" id="CFSDRDE"/>
<dbReference type="GeneID" id="7051126"/>
<evidence type="ECO:0000256" key="6">
    <source>
        <dbReference type="SAM" id="Phobius"/>
    </source>
</evidence>
<dbReference type="Proteomes" id="UP000001744">
    <property type="component" value="Unassembled WGS sequence"/>
</dbReference>
<dbReference type="JaponicusDB" id="SJAG_02751"/>
<dbReference type="STRING" id="402676.B6K129"/>
<keyword evidence="9" id="KW-1185">Reference proteome</keyword>
<feature type="transmembrane region" description="Helical" evidence="6">
    <location>
        <begin position="39"/>
        <end position="61"/>
    </location>
</feature>
<evidence type="ECO:0000256" key="5">
    <source>
        <dbReference type="ARBA" id="ARBA00023136"/>
    </source>
</evidence>
<dbReference type="CDD" id="cd17325">
    <property type="entry name" value="MFS_MdtG_SLC18_like"/>
    <property type="match status" value="1"/>
</dbReference>
<evidence type="ECO:0000256" key="2">
    <source>
        <dbReference type="ARBA" id="ARBA00022448"/>
    </source>
</evidence>
<dbReference type="InterPro" id="IPR020846">
    <property type="entry name" value="MFS_dom"/>
</dbReference>
<gene>
    <name evidence="8" type="ORF">SJAG_02751</name>
</gene>
<dbReference type="InterPro" id="IPR036259">
    <property type="entry name" value="MFS_trans_sf"/>
</dbReference>
<proteinExistence type="predicted"/>